<reference evidence="2 3" key="1">
    <citation type="submission" date="2018-06" db="EMBL/GenBank/DDBJ databases">
        <title>Spirosoma sp. HMF3257 Genome sequencing and assembly.</title>
        <authorList>
            <person name="Kang H."/>
            <person name="Cha I."/>
            <person name="Kim H."/>
            <person name="Kang J."/>
            <person name="Joh K."/>
        </authorList>
    </citation>
    <scope>NUCLEOTIDE SEQUENCE [LARGE SCALE GENOMIC DNA]</scope>
    <source>
        <strain evidence="2 3">HMF3257</strain>
    </source>
</reference>
<dbReference type="Proteomes" id="UP000249016">
    <property type="component" value="Unassembled WGS sequence"/>
</dbReference>
<comment type="caution">
    <text evidence="2">The sequence shown here is derived from an EMBL/GenBank/DDBJ whole genome shotgun (WGS) entry which is preliminary data.</text>
</comment>
<dbReference type="RefSeq" id="WP_111346174.1">
    <property type="nucleotide sequence ID" value="NZ_QLII01000001.1"/>
</dbReference>
<dbReference type="OrthoDB" id="965427at2"/>
<dbReference type="AlphaFoldDB" id="A0A327NRP8"/>
<proteinExistence type="predicted"/>
<dbReference type="InterPro" id="IPR031807">
    <property type="entry name" value="HicB-like"/>
</dbReference>
<dbReference type="InterPro" id="IPR035069">
    <property type="entry name" value="TTHA1013/TTHA0281-like"/>
</dbReference>
<dbReference type="EMBL" id="QLII01000001">
    <property type="protein sequence ID" value="RAI76484.1"/>
    <property type="molecule type" value="Genomic_DNA"/>
</dbReference>
<evidence type="ECO:0000259" key="1">
    <source>
        <dbReference type="Pfam" id="PF15919"/>
    </source>
</evidence>
<feature type="domain" description="HicB-like antitoxin of toxin-antitoxin system" evidence="1">
    <location>
        <begin position="4"/>
        <end position="63"/>
    </location>
</feature>
<accession>A0A327NRP8</accession>
<keyword evidence="3" id="KW-1185">Reference proteome</keyword>
<dbReference type="Gene3D" id="3.30.160.250">
    <property type="match status" value="1"/>
</dbReference>
<dbReference type="PANTHER" id="PTHR34504:SF2">
    <property type="entry name" value="UPF0150 PROTEIN SSL0259"/>
    <property type="match status" value="1"/>
</dbReference>
<evidence type="ECO:0000313" key="3">
    <source>
        <dbReference type="Proteomes" id="UP000249016"/>
    </source>
</evidence>
<sequence>MKKYLVIIEKAESGYGAYVPDLPGCVATAPTKDEVERLIYEGIQFHIEGLELEGLSIPVASSEAETMVFAH</sequence>
<gene>
    <name evidence="2" type="ORF">HMF3257_24160</name>
</gene>
<dbReference type="SUPFAM" id="SSF143100">
    <property type="entry name" value="TTHA1013/TTHA0281-like"/>
    <property type="match status" value="1"/>
</dbReference>
<name>A0A327NRP8_9BACT</name>
<protein>
    <submittedName>
        <fullName evidence="2">Type II toxin-antitoxin system HicB family antitoxin</fullName>
    </submittedName>
</protein>
<evidence type="ECO:0000313" key="2">
    <source>
        <dbReference type="EMBL" id="RAI76484.1"/>
    </source>
</evidence>
<dbReference type="InterPro" id="IPR051404">
    <property type="entry name" value="TA_system_antitoxin"/>
</dbReference>
<dbReference type="Pfam" id="PF15919">
    <property type="entry name" value="HicB_lk_antitox"/>
    <property type="match status" value="1"/>
</dbReference>
<organism evidence="2 3">
    <name type="scientific">Spirosoma telluris</name>
    <dbReference type="NCBI Taxonomy" id="2183553"/>
    <lineage>
        <taxon>Bacteria</taxon>
        <taxon>Pseudomonadati</taxon>
        <taxon>Bacteroidota</taxon>
        <taxon>Cytophagia</taxon>
        <taxon>Cytophagales</taxon>
        <taxon>Cytophagaceae</taxon>
        <taxon>Spirosoma</taxon>
    </lineage>
</organism>
<dbReference type="PANTHER" id="PTHR34504">
    <property type="entry name" value="ANTITOXIN HICB"/>
    <property type="match status" value="1"/>
</dbReference>